<dbReference type="InterPro" id="IPR019786">
    <property type="entry name" value="Zinc_finger_PHD-type_CS"/>
</dbReference>
<feature type="compositionally biased region" description="Pro residues" evidence="4">
    <location>
        <begin position="413"/>
        <end position="434"/>
    </location>
</feature>
<comment type="caution">
    <text evidence="6">The sequence shown here is derived from an EMBL/GenBank/DDBJ whole genome shotgun (WGS) entry which is preliminary data.</text>
</comment>
<dbReference type="VEuPathDB" id="FungiDB:SAPIO_CDS9928"/>
<dbReference type="KEGG" id="sapo:SAPIO_CDS9928"/>
<dbReference type="InterPro" id="IPR011011">
    <property type="entry name" value="Znf_FYVE_PHD"/>
</dbReference>
<dbReference type="InterPro" id="IPR001965">
    <property type="entry name" value="Znf_PHD"/>
</dbReference>
<keyword evidence="2" id="KW-0863">Zinc-finger</keyword>
<dbReference type="GO" id="GO:0070210">
    <property type="term" value="C:Rpd3L-Expanded complex"/>
    <property type="evidence" value="ECO:0007669"/>
    <property type="project" value="TreeGrafter"/>
</dbReference>
<keyword evidence="3" id="KW-0862">Zinc</keyword>
<sequence>MAPPSPRRSSRARTSNSQSQQSSSASSTTSGRIERNTRSGNKPSSGKSTPSASLSSEPPEDLDDTHLLRRRRRGYDEDRDKLSRQDSVEMANGSDDIQEDDEAVRCICGFDDYPGPPPLDPETKQARDAPDSIILTALDVTDDISGFYVQCDICKVWQHGACVGIMTEESSPDEYFCEKCRKDLHKIHKASNGQRYSTYLPLHRATRASRSASIAKEGARSPKTGTGKAERTSSASQTSKRRSTMNSREAAYDEEDQLRRAIEASKELVVVQDEISTRRNKRGRSDSEENSTSVKRQRTSSRSPSPPSDPPKSDIQDDSDDGAVTRNGSSKKSRSSRSQKEKSEREERERLRQEAANKRKGRADRRRGEGAVATVPEKESSTQPDVDSDPSEEIPLAATRAASSKPAEVQPSVEPPAPTQPTPDTPPPGNPPPTTTSTHKKSARSTHKKTKGRNQYTKDRDNDADRSPVRSMSRDTPRHDEPSNGGHKTDRHSSKSKSGPHSKISLNELKRRSAAFLDFIAKTQVELASEDLTEFKPTPENAEQQDKRNGTPQIQINGGSSSAVVNSEEPAASPASQVSTSKGFKELNCVEMMDLLTRDLVKWQNRYTS</sequence>
<dbReference type="OrthoDB" id="418595at2759"/>
<feature type="region of interest" description="Disordered" evidence="4">
    <location>
        <begin position="530"/>
        <end position="580"/>
    </location>
</feature>
<name>A0A084FVZ4_PSEDA</name>
<feature type="domain" description="Zinc finger PHD-type" evidence="5">
    <location>
        <begin position="105"/>
        <end position="181"/>
    </location>
</feature>
<feature type="region of interest" description="Disordered" evidence="4">
    <location>
        <begin position="1"/>
        <end position="96"/>
    </location>
</feature>
<feature type="compositionally biased region" description="Basic residues" evidence="4">
    <location>
        <begin position="438"/>
        <end position="452"/>
    </location>
</feature>
<feature type="compositionally biased region" description="Basic and acidic residues" evidence="4">
    <location>
        <begin position="456"/>
        <end position="493"/>
    </location>
</feature>
<evidence type="ECO:0000256" key="1">
    <source>
        <dbReference type="ARBA" id="ARBA00022723"/>
    </source>
</evidence>
<accession>A0A084FVZ4</accession>
<dbReference type="AlphaFoldDB" id="A0A084FVZ4"/>
<feature type="compositionally biased region" description="Basic and acidic residues" evidence="4">
    <location>
        <begin position="338"/>
        <end position="357"/>
    </location>
</feature>
<feature type="region of interest" description="Disordered" evidence="4">
    <location>
        <begin position="274"/>
        <end position="507"/>
    </location>
</feature>
<evidence type="ECO:0000313" key="7">
    <source>
        <dbReference type="Proteomes" id="UP000028545"/>
    </source>
</evidence>
<feature type="region of interest" description="Disordered" evidence="4">
    <location>
        <begin position="207"/>
        <end position="255"/>
    </location>
</feature>
<dbReference type="Proteomes" id="UP000028545">
    <property type="component" value="Unassembled WGS sequence"/>
</dbReference>
<dbReference type="InterPro" id="IPR053051">
    <property type="entry name" value="HDAC_complex_subunit"/>
</dbReference>
<dbReference type="SUPFAM" id="SSF57903">
    <property type="entry name" value="FYVE/PHD zinc finger"/>
    <property type="match status" value="1"/>
</dbReference>
<dbReference type="EMBL" id="JOWA01000154">
    <property type="protein sequence ID" value="KEZ39256.1"/>
    <property type="molecule type" value="Genomic_DNA"/>
</dbReference>
<dbReference type="GO" id="GO:0033698">
    <property type="term" value="C:Rpd3L complex"/>
    <property type="evidence" value="ECO:0007669"/>
    <property type="project" value="TreeGrafter"/>
</dbReference>
<feature type="compositionally biased region" description="Polar residues" evidence="4">
    <location>
        <begin position="38"/>
        <end position="56"/>
    </location>
</feature>
<dbReference type="PROSITE" id="PS01359">
    <property type="entry name" value="ZF_PHD_1"/>
    <property type="match status" value="1"/>
</dbReference>
<protein>
    <submittedName>
        <fullName evidence="6">PHD-finger domain-containing protein</fullName>
    </submittedName>
</protein>
<dbReference type="SMART" id="SM00249">
    <property type="entry name" value="PHD"/>
    <property type="match status" value="1"/>
</dbReference>
<dbReference type="GO" id="GO:0061188">
    <property type="term" value="P:negative regulation of rDNA heterochromatin formation"/>
    <property type="evidence" value="ECO:0007669"/>
    <property type="project" value="TreeGrafter"/>
</dbReference>
<dbReference type="GO" id="GO:0008270">
    <property type="term" value="F:zinc ion binding"/>
    <property type="evidence" value="ECO:0007669"/>
    <property type="project" value="UniProtKB-KW"/>
</dbReference>
<dbReference type="OMA" id="RPRYMNP"/>
<evidence type="ECO:0000313" key="6">
    <source>
        <dbReference type="EMBL" id="KEZ39256.1"/>
    </source>
</evidence>
<gene>
    <name evidence="6" type="ORF">SAPIO_CDS9928</name>
</gene>
<evidence type="ECO:0000256" key="3">
    <source>
        <dbReference type="ARBA" id="ARBA00022833"/>
    </source>
</evidence>
<organism evidence="6 7">
    <name type="scientific">Pseudallescheria apiosperma</name>
    <name type="common">Scedosporium apiospermum</name>
    <dbReference type="NCBI Taxonomy" id="563466"/>
    <lineage>
        <taxon>Eukaryota</taxon>
        <taxon>Fungi</taxon>
        <taxon>Dikarya</taxon>
        <taxon>Ascomycota</taxon>
        <taxon>Pezizomycotina</taxon>
        <taxon>Sordariomycetes</taxon>
        <taxon>Hypocreomycetidae</taxon>
        <taxon>Microascales</taxon>
        <taxon>Microascaceae</taxon>
        <taxon>Scedosporium</taxon>
    </lineage>
</organism>
<proteinExistence type="predicted"/>
<dbReference type="GeneID" id="27729000"/>
<evidence type="ECO:0000256" key="4">
    <source>
        <dbReference type="SAM" id="MobiDB-lite"/>
    </source>
</evidence>
<dbReference type="Gene3D" id="3.30.40.10">
    <property type="entry name" value="Zinc/RING finger domain, C3HC4 (zinc finger)"/>
    <property type="match status" value="1"/>
</dbReference>
<keyword evidence="7" id="KW-1185">Reference proteome</keyword>
<dbReference type="PANTHER" id="PTHR47793:SF1">
    <property type="entry name" value="HISTONE DEACETYLASE COMPLEX SUBUNIT CTI6"/>
    <property type="match status" value="1"/>
</dbReference>
<feature type="compositionally biased region" description="Basic and acidic residues" evidence="4">
    <location>
        <begin position="74"/>
        <end position="87"/>
    </location>
</feature>
<evidence type="ECO:0000259" key="5">
    <source>
        <dbReference type="SMART" id="SM00249"/>
    </source>
</evidence>
<reference evidence="6 7" key="1">
    <citation type="journal article" date="2014" name="Genome Announc.">
        <title>Draft genome sequence of the pathogenic fungus Scedosporium apiospermum.</title>
        <authorList>
            <person name="Vandeputte P."/>
            <person name="Ghamrawi S."/>
            <person name="Rechenmann M."/>
            <person name="Iltis A."/>
            <person name="Giraud S."/>
            <person name="Fleury M."/>
            <person name="Thornton C."/>
            <person name="Delhaes L."/>
            <person name="Meyer W."/>
            <person name="Papon N."/>
            <person name="Bouchara J.P."/>
        </authorList>
    </citation>
    <scope>NUCLEOTIDE SEQUENCE [LARGE SCALE GENOMIC DNA]</scope>
    <source>
        <strain evidence="6 7">IHEM 14462</strain>
    </source>
</reference>
<feature type="compositionally biased region" description="Low complexity" evidence="4">
    <location>
        <begin position="12"/>
        <end position="30"/>
    </location>
</feature>
<dbReference type="PANTHER" id="PTHR47793">
    <property type="entry name" value="HISTONE DEACETYLASE COMPLEX SUBUNIT CTI6"/>
    <property type="match status" value="1"/>
</dbReference>
<dbReference type="Pfam" id="PF20826">
    <property type="entry name" value="PHD_5"/>
    <property type="match status" value="1"/>
</dbReference>
<dbReference type="HOGENOM" id="CLU_020879_0_0_1"/>
<dbReference type="RefSeq" id="XP_016639055.1">
    <property type="nucleotide sequence ID" value="XM_016791211.1"/>
</dbReference>
<keyword evidence="1" id="KW-0479">Metal-binding</keyword>
<dbReference type="InterPro" id="IPR013083">
    <property type="entry name" value="Znf_RING/FYVE/PHD"/>
</dbReference>
<evidence type="ECO:0000256" key="2">
    <source>
        <dbReference type="ARBA" id="ARBA00022771"/>
    </source>
</evidence>
<feature type="compositionally biased region" description="Polar residues" evidence="4">
    <location>
        <begin position="550"/>
        <end position="565"/>
    </location>
</feature>
<dbReference type="GO" id="GO:0061186">
    <property type="term" value="P:negative regulation of silent mating-type cassette heterochromatin formation"/>
    <property type="evidence" value="ECO:0007669"/>
    <property type="project" value="TreeGrafter"/>
</dbReference>